<organism evidence="2 3">
    <name type="scientific">Tetracentron sinense</name>
    <name type="common">Spur-leaf</name>
    <dbReference type="NCBI Taxonomy" id="13715"/>
    <lineage>
        <taxon>Eukaryota</taxon>
        <taxon>Viridiplantae</taxon>
        <taxon>Streptophyta</taxon>
        <taxon>Embryophyta</taxon>
        <taxon>Tracheophyta</taxon>
        <taxon>Spermatophyta</taxon>
        <taxon>Magnoliopsida</taxon>
        <taxon>Trochodendrales</taxon>
        <taxon>Trochodendraceae</taxon>
        <taxon>Tetracentron</taxon>
    </lineage>
</organism>
<evidence type="ECO:0000313" key="3">
    <source>
        <dbReference type="Proteomes" id="UP000655225"/>
    </source>
</evidence>
<protein>
    <recommendedName>
        <fullName evidence="4">OVATE domain-containing protein</fullName>
    </recommendedName>
</protein>
<reference evidence="2 3" key="1">
    <citation type="submission" date="2020-04" db="EMBL/GenBank/DDBJ databases">
        <title>Plant Genome Project.</title>
        <authorList>
            <person name="Zhang R.-G."/>
        </authorList>
    </citation>
    <scope>NUCLEOTIDE SEQUENCE [LARGE SCALE GENOMIC DNA]</scope>
    <source>
        <strain evidence="2">YNK0</strain>
        <tissue evidence="2">Leaf</tissue>
    </source>
</reference>
<evidence type="ECO:0000313" key="2">
    <source>
        <dbReference type="EMBL" id="KAF8407043.1"/>
    </source>
</evidence>
<dbReference type="EMBL" id="JABCRI010000004">
    <property type="protein sequence ID" value="KAF8407043.1"/>
    <property type="molecule type" value="Genomic_DNA"/>
</dbReference>
<sequence>MLLRNSISSTKKFFNKTFQSFKSLLSGGYQKLPQTPPFNPFFYSSGDMDIHQSFRELDNFYTDFTNRWESDKCKSKKKNKKKIKSAKQPMKEEDVYKGSFVNFAKQSPVKSKKEERREGEKKIISTHEREREGESCSYSGNYLVAQKLKELEMMDVSNIDHVLDIEEVLHYYSRLTCPVYLDIINKFFMEIYSEFFLPQASVGNYNSRPRLRSMKVY</sequence>
<name>A0A835DJZ4_TETSI</name>
<dbReference type="PANTHER" id="PTHR35461:SF3">
    <property type="entry name" value="OVATE DOMAIN-CONTAINING PROTEIN"/>
    <property type="match status" value="1"/>
</dbReference>
<evidence type="ECO:0008006" key="4">
    <source>
        <dbReference type="Google" id="ProtNLM"/>
    </source>
</evidence>
<dbReference type="OMA" id="FFVEMYS"/>
<gene>
    <name evidence="2" type="ORF">HHK36_006168</name>
</gene>
<dbReference type="Proteomes" id="UP000655225">
    <property type="component" value="Unassembled WGS sequence"/>
</dbReference>
<evidence type="ECO:0000256" key="1">
    <source>
        <dbReference type="SAM" id="MobiDB-lite"/>
    </source>
</evidence>
<comment type="caution">
    <text evidence="2">The sequence shown here is derived from an EMBL/GenBank/DDBJ whole genome shotgun (WGS) entry which is preliminary data.</text>
</comment>
<proteinExistence type="predicted"/>
<keyword evidence="3" id="KW-1185">Reference proteome</keyword>
<feature type="compositionally biased region" description="Basic and acidic residues" evidence="1">
    <location>
        <begin position="111"/>
        <end position="128"/>
    </location>
</feature>
<dbReference type="AlphaFoldDB" id="A0A835DJZ4"/>
<feature type="region of interest" description="Disordered" evidence="1">
    <location>
        <begin position="107"/>
        <end position="128"/>
    </location>
</feature>
<dbReference type="PANTHER" id="PTHR35461">
    <property type="entry name" value="BNAANNG14610D PROTEIN"/>
    <property type="match status" value="1"/>
</dbReference>
<accession>A0A835DJZ4</accession>
<dbReference type="OrthoDB" id="1928787at2759"/>